<comment type="caution">
    <text evidence="1">The sequence shown here is derived from an EMBL/GenBank/DDBJ whole genome shotgun (WGS) entry which is preliminary data.</text>
</comment>
<gene>
    <name evidence="1" type="ORF">FGO68_gene8844</name>
</gene>
<proteinExistence type="predicted"/>
<name>A0A8J8NCE3_HALGN</name>
<dbReference type="EMBL" id="RRYP01022053">
    <property type="protein sequence ID" value="TNV72502.1"/>
    <property type="molecule type" value="Genomic_DNA"/>
</dbReference>
<evidence type="ECO:0000313" key="1">
    <source>
        <dbReference type="EMBL" id="TNV72502.1"/>
    </source>
</evidence>
<dbReference type="AlphaFoldDB" id="A0A8J8NCE3"/>
<sequence length="69" mass="8160">MHIFNIIKGTVKDFCPIVVPEYTRCFKECNECLIIYSPCITLKTRIVISDMLNRAFPPFRERSDLWIYG</sequence>
<organism evidence="1 2">
    <name type="scientific">Halteria grandinella</name>
    <dbReference type="NCBI Taxonomy" id="5974"/>
    <lineage>
        <taxon>Eukaryota</taxon>
        <taxon>Sar</taxon>
        <taxon>Alveolata</taxon>
        <taxon>Ciliophora</taxon>
        <taxon>Intramacronucleata</taxon>
        <taxon>Spirotrichea</taxon>
        <taxon>Stichotrichia</taxon>
        <taxon>Sporadotrichida</taxon>
        <taxon>Halteriidae</taxon>
        <taxon>Halteria</taxon>
    </lineage>
</organism>
<dbReference type="Proteomes" id="UP000785679">
    <property type="component" value="Unassembled WGS sequence"/>
</dbReference>
<reference evidence="1" key="1">
    <citation type="submission" date="2019-06" db="EMBL/GenBank/DDBJ databases">
        <authorList>
            <person name="Zheng W."/>
        </authorList>
    </citation>
    <scope>NUCLEOTIDE SEQUENCE</scope>
    <source>
        <strain evidence="1">QDHG01</strain>
    </source>
</reference>
<accession>A0A8J8NCE3</accession>
<evidence type="ECO:0000313" key="2">
    <source>
        <dbReference type="Proteomes" id="UP000785679"/>
    </source>
</evidence>
<keyword evidence="2" id="KW-1185">Reference proteome</keyword>
<protein>
    <submittedName>
        <fullName evidence="1">Uncharacterized protein</fullName>
    </submittedName>
</protein>